<feature type="transmembrane region" description="Helical" evidence="5">
    <location>
        <begin position="418"/>
        <end position="435"/>
    </location>
</feature>
<organism evidence="6 7">
    <name type="scientific">Granulicella mallensis</name>
    <dbReference type="NCBI Taxonomy" id="940614"/>
    <lineage>
        <taxon>Bacteria</taxon>
        <taxon>Pseudomonadati</taxon>
        <taxon>Acidobacteriota</taxon>
        <taxon>Terriglobia</taxon>
        <taxon>Terriglobales</taxon>
        <taxon>Acidobacteriaceae</taxon>
        <taxon>Granulicella</taxon>
    </lineage>
</organism>
<sequence length="513" mass="55226">MQQIDTDLQLIHDGETGTSPTEFRKALGLFDSVMIVAGIMVGSGIFIVSAEISRQVGSAGWLLVAWVITGILTVFGALSYGELAAMMPTAGGMYVYLREAFSPLLGFLYGWTLLTVIQTGSIAAVAIAFARFSGVMFPSISETHYFIAPVRVLPGYAFSLSSAQAVALAVILITCFINTRGVTWGKLVQNIFTVAKLAGMVVLLGLGAYAFVRNPSVFHLNFADAWHPRHISLIHTIDATTGFGLLVALCVSQTGSLFSADSWHDITFVAGEVRNPKRNLPLALGLGTSMVIALYLLCNLCYLAVLPISAIQTAPGDRVATLVVDTVLPGIGKLAMGCLIMVSTFGTVNALTLAGGRACYAMAQDGLFFRRAGKLNEARVPGWALAIQCFWALLLVLPRTYDAATQTYGNLYSNLLDYVISAALIFYILTVIGLFRLRSTRPDAPRPYRCWGYPWLPALYIAGSSVVLVTLFIYRTSTTWPGLLIVLSGVPVYLFLRKGKLQADLVAAQNTSG</sequence>
<comment type="caution">
    <text evidence="6">The sequence shown here is derived from an EMBL/GenBank/DDBJ whole genome shotgun (WGS) entry which is preliminary data.</text>
</comment>
<evidence type="ECO:0000313" key="6">
    <source>
        <dbReference type="EMBL" id="MBB5063087.1"/>
    </source>
</evidence>
<feature type="transmembrane region" description="Helical" evidence="5">
    <location>
        <begin position="100"/>
        <end position="132"/>
    </location>
</feature>
<dbReference type="PANTHER" id="PTHR11785:SF512">
    <property type="entry name" value="SOBREMESA, ISOFORM B"/>
    <property type="match status" value="1"/>
</dbReference>
<evidence type="ECO:0000256" key="3">
    <source>
        <dbReference type="ARBA" id="ARBA00022989"/>
    </source>
</evidence>
<feature type="transmembrane region" description="Helical" evidence="5">
    <location>
        <begin position="480"/>
        <end position="496"/>
    </location>
</feature>
<dbReference type="GO" id="GO:0015179">
    <property type="term" value="F:L-amino acid transmembrane transporter activity"/>
    <property type="evidence" value="ECO:0007669"/>
    <property type="project" value="TreeGrafter"/>
</dbReference>
<evidence type="ECO:0000256" key="2">
    <source>
        <dbReference type="ARBA" id="ARBA00022692"/>
    </source>
</evidence>
<dbReference type="InterPro" id="IPR002293">
    <property type="entry name" value="AA/rel_permease1"/>
</dbReference>
<gene>
    <name evidence="6" type="ORF">HDF15_001427</name>
</gene>
<feature type="transmembrane region" description="Helical" evidence="5">
    <location>
        <begin position="26"/>
        <end position="48"/>
    </location>
</feature>
<feature type="transmembrane region" description="Helical" evidence="5">
    <location>
        <begin position="455"/>
        <end position="474"/>
    </location>
</feature>
<dbReference type="GO" id="GO:0016020">
    <property type="term" value="C:membrane"/>
    <property type="evidence" value="ECO:0007669"/>
    <property type="project" value="UniProtKB-SubCell"/>
</dbReference>
<evidence type="ECO:0000256" key="4">
    <source>
        <dbReference type="ARBA" id="ARBA00023136"/>
    </source>
</evidence>
<protein>
    <submittedName>
        <fullName evidence="6">APA family basic amino acid/polyamine antiporter</fullName>
    </submittedName>
</protein>
<keyword evidence="4 5" id="KW-0472">Membrane</keyword>
<feature type="transmembrane region" description="Helical" evidence="5">
    <location>
        <begin position="153"/>
        <end position="179"/>
    </location>
</feature>
<keyword evidence="3 5" id="KW-1133">Transmembrane helix</keyword>
<feature type="transmembrane region" description="Helical" evidence="5">
    <location>
        <begin position="334"/>
        <end position="360"/>
    </location>
</feature>
<evidence type="ECO:0000256" key="1">
    <source>
        <dbReference type="ARBA" id="ARBA00004141"/>
    </source>
</evidence>
<name>A0A7W7ZP21_9BACT</name>
<dbReference type="Pfam" id="PF13520">
    <property type="entry name" value="AA_permease_2"/>
    <property type="match status" value="1"/>
</dbReference>
<dbReference type="Gene3D" id="1.20.1740.10">
    <property type="entry name" value="Amino acid/polyamine transporter I"/>
    <property type="match status" value="1"/>
</dbReference>
<evidence type="ECO:0000313" key="7">
    <source>
        <dbReference type="Proteomes" id="UP000584867"/>
    </source>
</evidence>
<feature type="transmembrane region" description="Helical" evidence="5">
    <location>
        <begin position="282"/>
        <end position="305"/>
    </location>
</feature>
<feature type="transmembrane region" description="Helical" evidence="5">
    <location>
        <begin position="60"/>
        <end position="80"/>
    </location>
</feature>
<dbReference type="EMBL" id="JACHIO010000005">
    <property type="protein sequence ID" value="MBB5063087.1"/>
    <property type="molecule type" value="Genomic_DNA"/>
</dbReference>
<reference evidence="6 7" key="1">
    <citation type="submission" date="2020-08" db="EMBL/GenBank/DDBJ databases">
        <title>Genomic Encyclopedia of Type Strains, Phase IV (KMG-V): Genome sequencing to study the core and pangenomes of soil and plant-associated prokaryotes.</title>
        <authorList>
            <person name="Whitman W."/>
        </authorList>
    </citation>
    <scope>NUCLEOTIDE SEQUENCE [LARGE SCALE GENOMIC DNA]</scope>
    <source>
        <strain evidence="6 7">X5P3</strain>
    </source>
</reference>
<dbReference type="PANTHER" id="PTHR11785">
    <property type="entry name" value="AMINO ACID TRANSPORTER"/>
    <property type="match status" value="1"/>
</dbReference>
<dbReference type="PIRSF" id="PIRSF006060">
    <property type="entry name" value="AA_transporter"/>
    <property type="match status" value="1"/>
</dbReference>
<evidence type="ECO:0000256" key="5">
    <source>
        <dbReference type="SAM" id="Phobius"/>
    </source>
</evidence>
<feature type="transmembrane region" description="Helical" evidence="5">
    <location>
        <begin position="380"/>
        <end position="398"/>
    </location>
</feature>
<dbReference type="RefSeq" id="WP_184253972.1">
    <property type="nucleotide sequence ID" value="NZ_JACHIO010000005.1"/>
</dbReference>
<proteinExistence type="predicted"/>
<comment type="subcellular location">
    <subcellularLocation>
        <location evidence="1">Membrane</location>
        <topology evidence="1">Multi-pass membrane protein</topology>
    </subcellularLocation>
</comment>
<accession>A0A7W7ZP21</accession>
<keyword evidence="2 5" id="KW-0812">Transmembrane</keyword>
<dbReference type="AlphaFoldDB" id="A0A7W7ZP21"/>
<dbReference type="Proteomes" id="UP000584867">
    <property type="component" value="Unassembled WGS sequence"/>
</dbReference>
<feature type="transmembrane region" description="Helical" evidence="5">
    <location>
        <begin position="191"/>
        <end position="212"/>
    </location>
</feature>
<dbReference type="InterPro" id="IPR050598">
    <property type="entry name" value="AminoAcid_Transporter"/>
</dbReference>